<protein>
    <submittedName>
        <fullName evidence="1">Uncharacterized protein</fullName>
    </submittedName>
</protein>
<proteinExistence type="predicted"/>
<reference evidence="1" key="1">
    <citation type="journal article" date="2015" name="MBio">
        <title>Eco-Evolutionary Dynamics of Episomes among Ecologically Cohesive Bacterial Populations.</title>
        <authorList>
            <person name="Xue H."/>
            <person name="Cordero O.X."/>
            <person name="Camas F.M."/>
            <person name="Trimble W."/>
            <person name="Meyer F."/>
            <person name="Guglielmini J."/>
            <person name="Rocha E.P."/>
            <person name="Polz M.F."/>
        </authorList>
    </citation>
    <scope>NUCLEOTIDE SEQUENCE</scope>
    <source>
        <strain evidence="1">FF_112</strain>
    </source>
</reference>
<accession>A0A0H3ZWS9</accession>
<organism evidence="1">
    <name type="scientific">Vibrio tasmaniensis</name>
    <dbReference type="NCBI Taxonomy" id="212663"/>
    <lineage>
        <taxon>Bacteria</taxon>
        <taxon>Pseudomonadati</taxon>
        <taxon>Pseudomonadota</taxon>
        <taxon>Gammaproteobacteria</taxon>
        <taxon>Vibrionales</taxon>
        <taxon>Vibrionaceae</taxon>
        <taxon>Vibrio</taxon>
    </lineage>
</organism>
<dbReference type="AlphaFoldDB" id="A0A0H3ZWS9"/>
<evidence type="ECO:0000313" key="1">
    <source>
        <dbReference type="EMBL" id="AKN40745.1"/>
    </source>
</evidence>
<name>A0A0H3ZWS9_9VIBR</name>
<sequence>MAFSTRFSFSDLGGKFECIGSVVSYLIGRYISEGKQSE</sequence>
<dbReference type="EMBL" id="KP795704">
    <property type="protein sequence ID" value="AKN40745.1"/>
    <property type="molecule type" value="Genomic_DNA"/>
</dbReference>